<dbReference type="VEuPathDB" id="FungiDB:P174DRAFT_457301"/>
<dbReference type="AlphaFoldDB" id="A0A2I1CFW9"/>
<dbReference type="OMA" id="GAKERCD"/>
<accession>A0A2I1CFW9</accession>
<sequence length="97" mass="10749">MCEYLPVYHKPAGCVAFPKHVVEVKVYLACLEIINDPTGAKERCDDKDCHLAGSLGSTRTRAECPHCLCPPWGVIEPLYIVIRDQEFASLIAQSGLF</sequence>
<dbReference type="RefSeq" id="XP_024685120.1">
    <property type="nucleotide sequence ID" value="XM_024829540.1"/>
</dbReference>
<reference evidence="2" key="1">
    <citation type="journal article" date="2018" name="Proc. Natl. Acad. Sci. U.S.A.">
        <title>Linking secondary metabolites to gene clusters through genome sequencing of six diverse Aspergillus species.</title>
        <authorList>
            <person name="Kaerboelling I."/>
            <person name="Vesth T.C."/>
            <person name="Frisvad J.C."/>
            <person name="Nybo J.L."/>
            <person name="Theobald S."/>
            <person name="Kuo A."/>
            <person name="Bowyer P."/>
            <person name="Matsuda Y."/>
            <person name="Mondo S."/>
            <person name="Lyhne E.K."/>
            <person name="Kogle M.E."/>
            <person name="Clum A."/>
            <person name="Lipzen A."/>
            <person name="Salamov A."/>
            <person name="Ngan C.Y."/>
            <person name="Daum C."/>
            <person name="Chiniquy J."/>
            <person name="Barry K."/>
            <person name="LaButti K."/>
            <person name="Haridas S."/>
            <person name="Simmons B.A."/>
            <person name="Magnuson J.K."/>
            <person name="Mortensen U.H."/>
            <person name="Larsen T.O."/>
            <person name="Grigoriev I.V."/>
            <person name="Baker S.E."/>
            <person name="Andersen M.R."/>
        </authorList>
    </citation>
    <scope>NUCLEOTIDE SEQUENCE [LARGE SCALE GENOMIC DNA]</scope>
    <source>
        <strain evidence="2">IBT 16806</strain>
    </source>
</reference>
<proteinExistence type="predicted"/>
<gene>
    <name evidence="1" type="ORF">P174DRAFT_457301</name>
</gene>
<evidence type="ECO:0000313" key="2">
    <source>
        <dbReference type="Proteomes" id="UP000234474"/>
    </source>
</evidence>
<keyword evidence="2" id="KW-1185">Reference proteome</keyword>
<dbReference type="EMBL" id="MSZS01000002">
    <property type="protein sequence ID" value="PKX96525.1"/>
    <property type="molecule type" value="Genomic_DNA"/>
</dbReference>
<dbReference type="Proteomes" id="UP000234474">
    <property type="component" value="Unassembled WGS sequence"/>
</dbReference>
<comment type="caution">
    <text evidence="1">The sequence shown here is derived from an EMBL/GenBank/DDBJ whole genome shotgun (WGS) entry which is preliminary data.</text>
</comment>
<evidence type="ECO:0000313" key="1">
    <source>
        <dbReference type="EMBL" id="PKX96525.1"/>
    </source>
</evidence>
<name>A0A2I1CFW9_ASPN1</name>
<dbReference type="OrthoDB" id="4378724at2759"/>
<protein>
    <submittedName>
        <fullName evidence="1">Uncharacterized protein</fullName>
    </submittedName>
</protein>
<organism evidence="1 2">
    <name type="scientific">Aspergillus novofumigatus (strain IBT 16806)</name>
    <dbReference type="NCBI Taxonomy" id="1392255"/>
    <lineage>
        <taxon>Eukaryota</taxon>
        <taxon>Fungi</taxon>
        <taxon>Dikarya</taxon>
        <taxon>Ascomycota</taxon>
        <taxon>Pezizomycotina</taxon>
        <taxon>Eurotiomycetes</taxon>
        <taxon>Eurotiomycetidae</taxon>
        <taxon>Eurotiales</taxon>
        <taxon>Aspergillaceae</taxon>
        <taxon>Aspergillus</taxon>
        <taxon>Aspergillus subgen. Fumigati</taxon>
    </lineage>
</organism>
<dbReference type="GeneID" id="36536866"/>